<dbReference type="GO" id="GO:0016192">
    <property type="term" value="P:vesicle-mediated transport"/>
    <property type="evidence" value="ECO:0007669"/>
    <property type="project" value="InterPro"/>
</dbReference>
<dbReference type="EMBL" id="WHVB01000012">
    <property type="protein sequence ID" value="KAF8478144.1"/>
    <property type="molecule type" value="Genomic_DNA"/>
</dbReference>
<evidence type="ECO:0000256" key="4">
    <source>
        <dbReference type="SAM" id="MobiDB-lite"/>
    </source>
</evidence>
<proteinExistence type="inferred from homology"/>
<reference evidence="7" key="2">
    <citation type="journal article" date="2020" name="Nat. Commun.">
        <title>Large-scale genome sequencing of mycorrhizal fungi provides insights into the early evolution of symbiotic traits.</title>
        <authorList>
            <person name="Miyauchi S."/>
            <person name="Kiss E."/>
            <person name="Kuo A."/>
            <person name="Drula E."/>
            <person name="Kohler A."/>
            <person name="Sanchez-Garcia M."/>
            <person name="Morin E."/>
            <person name="Andreopoulos B."/>
            <person name="Barry K.W."/>
            <person name="Bonito G."/>
            <person name="Buee M."/>
            <person name="Carver A."/>
            <person name="Chen C."/>
            <person name="Cichocki N."/>
            <person name="Clum A."/>
            <person name="Culley D."/>
            <person name="Crous P.W."/>
            <person name="Fauchery L."/>
            <person name="Girlanda M."/>
            <person name="Hayes R.D."/>
            <person name="Keri Z."/>
            <person name="LaButti K."/>
            <person name="Lipzen A."/>
            <person name="Lombard V."/>
            <person name="Magnuson J."/>
            <person name="Maillard F."/>
            <person name="Murat C."/>
            <person name="Nolan M."/>
            <person name="Ohm R.A."/>
            <person name="Pangilinan J."/>
            <person name="Pereira M.F."/>
            <person name="Perotto S."/>
            <person name="Peter M."/>
            <person name="Pfister S."/>
            <person name="Riley R."/>
            <person name="Sitrit Y."/>
            <person name="Stielow J.B."/>
            <person name="Szollosi G."/>
            <person name="Zifcakova L."/>
            <person name="Stursova M."/>
            <person name="Spatafora J.W."/>
            <person name="Tedersoo L."/>
            <person name="Vaario L.M."/>
            <person name="Yamada A."/>
            <person name="Yan M."/>
            <person name="Wang P."/>
            <person name="Xu J."/>
            <person name="Bruns T."/>
            <person name="Baldrian P."/>
            <person name="Vilgalys R."/>
            <person name="Dunand C."/>
            <person name="Henrissat B."/>
            <person name="Grigoriev I.V."/>
            <person name="Hibbett D."/>
            <person name="Nagy L.G."/>
            <person name="Martin F.M."/>
        </authorList>
    </citation>
    <scope>NUCLEOTIDE SEQUENCE</scope>
    <source>
        <strain evidence="7">Prilba</strain>
    </source>
</reference>
<dbReference type="AlphaFoldDB" id="A0A9P5T6M4"/>
<keyword evidence="3" id="KW-0926">Vacuole</keyword>
<keyword evidence="3" id="KW-0072">Autophagy</keyword>
<feature type="region of interest" description="Disordered" evidence="4">
    <location>
        <begin position="1"/>
        <end position="23"/>
    </location>
</feature>
<evidence type="ECO:0000313" key="7">
    <source>
        <dbReference type="EMBL" id="KAF8478144.1"/>
    </source>
</evidence>
<comment type="subcellular location">
    <subcellularLocation>
        <location evidence="3">Endosome</location>
        <location evidence="3">Multivesicular body membrane</location>
        <topology evidence="3">Peripheral membrane protein</topology>
    </subcellularLocation>
    <subcellularLocation>
        <location evidence="1 3">Prevacuolar compartment membrane</location>
        <topology evidence="1 3">Peripheral membrane protein</topology>
    </subcellularLocation>
    <subcellularLocation>
        <location evidence="3">Vacuole membrane</location>
        <topology evidence="3">Peripheral membrane protein</topology>
    </subcellularLocation>
</comment>
<reference evidence="7" key="1">
    <citation type="submission" date="2019-10" db="EMBL/GenBank/DDBJ databases">
        <authorList>
            <consortium name="DOE Joint Genome Institute"/>
            <person name="Kuo A."/>
            <person name="Miyauchi S."/>
            <person name="Kiss E."/>
            <person name="Drula E."/>
            <person name="Kohler A."/>
            <person name="Sanchez-Garcia M."/>
            <person name="Andreopoulos B."/>
            <person name="Barry K.W."/>
            <person name="Bonito G."/>
            <person name="Buee M."/>
            <person name="Carver A."/>
            <person name="Chen C."/>
            <person name="Cichocki N."/>
            <person name="Clum A."/>
            <person name="Culley D."/>
            <person name="Crous P.W."/>
            <person name="Fauchery L."/>
            <person name="Girlanda M."/>
            <person name="Hayes R."/>
            <person name="Keri Z."/>
            <person name="LaButti K."/>
            <person name="Lipzen A."/>
            <person name="Lombard V."/>
            <person name="Magnuson J."/>
            <person name="Maillard F."/>
            <person name="Morin E."/>
            <person name="Murat C."/>
            <person name="Nolan M."/>
            <person name="Ohm R."/>
            <person name="Pangilinan J."/>
            <person name="Pereira M."/>
            <person name="Perotto S."/>
            <person name="Peter M."/>
            <person name="Riley R."/>
            <person name="Sitrit Y."/>
            <person name="Stielow B."/>
            <person name="Szollosi G."/>
            <person name="Zifcakova L."/>
            <person name="Stursova M."/>
            <person name="Spatafora J.W."/>
            <person name="Tedersoo L."/>
            <person name="Vaario L.-M."/>
            <person name="Yamada A."/>
            <person name="Yan M."/>
            <person name="Wang P."/>
            <person name="Xu J."/>
            <person name="Bruns T."/>
            <person name="Baldrian P."/>
            <person name="Vilgalys R."/>
            <person name="Henrissat B."/>
            <person name="Grigoriev I.V."/>
            <person name="Hibbett D."/>
            <person name="Nagy L.G."/>
            <person name="Martin F.M."/>
        </authorList>
    </citation>
    <scope>NUCLEOTIDE SEQUENCE</scope>
    <source>
        <strain evidence="7">Prilba</strain>
    </source>
</reference>
<comment type="function">
    <text evidence="3">Required for multiple vacuole delivery pathways including the cytoplasm to vacuole transport (Cvt), autophagy, pexophagy and endocytosis.</text>
</comment>
<dbReference type="Pfam" id="PF19038">
    <property type="entry name" value="Fuz_longin_3"/>
    <property type="match status" value="1"/>
</dbReference>
<dbReference type="InterPro" id="IPR043972">
    <property type="entry name" value="FUZ/MON1/HPS1_longin_1"/>
</dbReference>
<dbReference type="InterPro" id="IPR004353">
    <property type="entry name" value="Mon1"/>
</dbReference>
<keyword evidence="3" id="KW-0967">Endosome</keyword>
<evidence type="ECO:0000256" key="1">
    <source>
        <dbReference type="ARBA" id="ARBA00004380"/>
    </source>
</evidence>
<evidence type="ECO:0000259" key="6">
    <source>
        <dbReference type="Pfam" id="PF19038"/>
    </source>
</evidence>
<dbReference type="InterPro" id="IPR043970">
    <property type="entry name" value="FUZ/MON1/HPS1_longin_3"/>
</dbReference>
<dbReference type="GO" id="GO:0000329">
    <property type="term" value="C:fungal-type vacuole membrane"/>
    <property type="evidence" value="ECO:0007669"/>
    <property type="project" value="TreeGrafter"/>
</dbReference>
<dbReference type="GO" id="GO:0006623">
    <property type="term" value="P:protein targeting to vacuole"/>
    <property type="evidence" value="ECO:0007669"/>
    <property type="project" value="UniProtKB-UniRule"/>
</dbReference>
<keyword evidence="3" id="KW-0472">Membrane</keyword>
<dbReference type="GO" id="GO:0035658">
    <property type="term" value="C:Mon1-Ccz1 complex"/>
    <property type="evidence" value="ECO:0007669"/>
    <property type="project" value="TreeGrafter"/>
</dbReference>
<evidence type="ECO:0000256" key="3">
    <source>
        <dbReference type="RuleBase" id="RU367048"/>
    </source>
</evidence>
<dbReference type="PANTHER" id="PTHR13027:SF7">
    <property type="entry name" value="VACUOLAR FUSION PROTEIN MON1 HOMOLOG"/>
    <property type="match status" value="1"/>
</dbReference>
<dbReference type="OrthoDB" id="272411at2759"/>
<comment type="caution">
    <text evidence="7">The sequence shown here is derived from an EMBL/GenBank/DDBJ whole genome shotgun (WGS) entry which is preliminary data.</text>
</comment>
<keyword evidence="3" id="KW-0813">Transport</keyword>
<keyword evidence="3" id="KW-0653">Protein transport</keyword>
<feature type="domain" description="FUZ/MON1/HPS1 first Longin" evidence="5">
    <location>
        <begin position="115"/>
        <end position="236"/>
    </location>
</feature>
<comment type="similarity">
    <text evidence="3">Belongs to the MON1/SAND family.</text>
</comment>
<dbReference type="PRINTS" id="PR01546">
    <property type="entry name" value="YEAST73DUF"/>
</dbReference>
<sequence length="585" mass="64706">MSSLSPGGPTTSHTGEESSASSIINVDTSEGILVPEADADVGLVDEAGNAYVTASTPAGDEASKKALRDHLRWTLNKKDSYTDTDVTSRRSRRRKASIDIDKVSLEIADVYPPRQYFVLTDAGKPVRSNDHDSDDLASIMGIMQALISVFLDDGDKLRCINAGNTRINILMRPPLYYACVSSWGEPESVTRSHLEYLYLQVLSVVTVSQLRRIFERRTNFDLGRLLGGSEILVHSLLDRVENDMAMGMSSLHCLKLDPVVRSRAANHLIPTSKMKDLLYLVLVAQGRVITLARPKKHSIHPAGNVSRIQSAMSYLWFLLDLHILMNTAHSPSIVNSSASASWLPLCLPKYNASGFVHVFVTFLQSEAYSDSGASAPEPKAKSRISPSGDLPSWTLAQEGDSTKTELPNRDAISSADVGLMCVTANGDFESIRAWCDVVTGRLEHDGTLTSIEKTVRNGLTEYSVADLSIPGLRHFIYKSRAHVQITTPIYEEPYDDIKERRRLITLYQTMHDNIHAKSGQDLPLKLQYIRTEKEAVMGWITQPFEMYIAVSQGLPKSAIISAANAVARWVKKEEGKLFLRDAPIF</sequence>
<dbReference type="Proteomes" id="UP000759537">
    <property type="component" value="Unassembled WGS sequence"/>
</dbReference>
<dbReference type="GO" id="GO:0032585">
    <property type="term" value="C:multivesicular body membrane"/>
    <property type="evidence" value="ECO:0007669"/>
    <property type="project" value="UniProtKB-SubCell"/>
</dbReference>
<feature type="region of interest" description="Disordered" evidence="4">
    <location>
        <begin position="370"/>
        <end position="407"/>
    </location>
</feature>
<evidence type="ECO:0000256" key="2">
    <source>
        <dbReference type="ARBA" id="ARBA00018132"/>
    </source>
</evidence>
<evidence type="ECO:0000259" key="5">
    <source>
        <dbReference type="Pfam" id="PF19036"/>
    </source>
</evidence>
<evidence type="ECO:0000313" key="8">
    <source>
        <dbReference type="Proteomes" id="UP000759537"/>
    </source>
</evidence>
<feature type="domain" description="FUZ/MON1/HPS1 third Longin" evidence="6">
    <location>
        <begin position="471"/>
        <end position="574"/>
    </location>
</feature>
<dbReference type="Pfam" id="PF19036">
    <property type="entry name" value="Fuz_longin_1"/>
    <property type="match status" value="1"/>
</dbReference>
<gene>
    <name evidence="7" type="ORF">DFH94DRAFT_694335</name>
</gene>
<dbReference type="PANTHER" id="PTHR13027">
    <property type="entry name" value="SAND PROTEIN-RELATED"/>
    <property type="match status" value="1"/>
</dbReference>
<keyword evidence="8" id="KW-1185">Reference proteome</keyword>
<accession>A0A9P5T6M4</accession>
<dbReference type="GO" id="GO:0006914">
    <property type="term" value="P:autophagy"/>
    <property type="evidence" value="ECO:0007669"/>
    <property type="project" value="UniProtKB-UniRule"/>
</dbReference>
<organism evidence="7 8">
    <name type="scientific">Russula ochroleuca</name>
    <dbReference type="NCBI Taxonomy" id="152965"/>
    <lineage>
        <taxon>Eukaryota</taxon>
        <taxon>Fungi</taxon>
        <taxon>Dikarya</taxon>
        <taxon>Basidiomycota</taxon>
        <taxon>Agaricomycotina</taxon>
        <taxon>Agaricomycetes</taxon>
        <taxon>Russulales</taxon>
        <taxon>Russulaceae</taxon>
        <taxon>Russula</taxon>
    </lineage>
</organism>
<name>A0A9P5T6M4_9AGAM</name>
<protein>
    <recommendedName>
        <fullName evidence="2 3">Vacuolar fusion protein MON1</fullName>
    </recommendedName>
</protein>